<name>A0AA38WSM5_9ASTR</name>
<sequence length="500" mass="55788">MGVCGSKGKGCVGVGLGHRKKRGDVVADGEATPKLPAKTHGRRRRRRLGRKSKTDAASNRFSSRNKVDPSAVTSNSMERRSYRNPTFQGNSESWYDTAIGSDSDGDEDFYSTQDDIISQNGSISASVTPRFSDHVNGTFSASDSLIKTNEAPPSSIDGASTVYDNGSQNFGVLQNNCLPCLNCTTSTDVKSKSACSSPPSAKKKVTSMLSFKWREGQSNLSVFSPKAVLQRPTAGSQVPCCPIEKKLSDSWSPLEPSAFKVRGRNYLRDKKKESAPNHAAFYPIGVDVFLSPRKIDHIARLLELPTIESSGKIPSLLVVNLQIPLYPPALFQHEYDGEGMSFVFYFKLSENYDELPHHFQENIRKMIDDEVERVRGFPVDTIAPCRERLKILGRITNLEDLHLSAAERKLMNAYNEKPVLSRPQHEFYLGENYFEIDLDMHRFSYISRKGFGAFQERLKLCNLDFGLTIQGTKAEELPECILCCLHLKGIDYNNYNLLGL</sequence>
<dbReference type="AlphaFoldDB" id="A0AA38WSM5"/>
<comment type="caution">
    <text evidence="3">The sequence shown here is derived from an EMBL/GenBank/DDBJ whole genome shotgun (WGS) entry which is preliminary data.</text>
</comment>
<feature type="domain" description="Protein ENHANCED DISEASE RESISTANCE 2 C-terminal" evidence="2">
    <location>
        <begin position="251"/>
        <end position="491"/>
    </location>
</feature>
<feature type="compositionally biased region" description="Polar residues" evidence="1">
    <location>
        <begin position="55"/>
        <end position="64"/>
    </location>
</feature>
<evidence type="ECO:0000256" key="1">
    <source>
        <dbReference type="SAM" id="MobiDB-lite"/>
    </source>
</evidence>
<organism evidence="3 4">
    <name type="scientific">Centaurea solstitialis</name>
    <name type="common">yellow star-thistle</name>
    <dbReference type="NCBI Taxonomy" id="347529"/>
    <lineage>
        <taxon>Eukaryota</taxon>
        <taxon>Viridiplantae</taxon>
        <taxon>Streptophyta</taxon>
        <taxon>Embryophyta</taxon>
        <taxon>Tracheophyta</taxon>
        <taxon>Spermatophyta</taxon>
        <taxon>Magnoliopsida</taxon>
        <taxon>eudicotyledons</taxon>
        <taxon>Gunneridae</taxon>
        <taxon>Pentapetalae</taxon>
        <taxon>asterids</taxon>
        <taxon>campanulids</taxon>
        <taxon>Asterales</taxon>
        <taxon>Asteraceae</taxon>
        <taxon>Carduoideae</taxon>
        <taxon>Cardueae</taxon>
        <taxon>Centaureinae</taxon>
        <taxon>Centaurea</taxon>
    </lineage>
</organism>
<evidence type="ECO:0000313" key="4">
    <source>
        <dbReference type="Proteomes" id="UP001172457"/>
    </source>
</evidence>
<dbReference type="InterPro" id="IPR009769">
    <property type="entry name" value="EDR2_C"/>
</dbReference>
<evidence type="ECO:0000259" key="2">
    <source>
        <dbReference type="Pfam" id="PF07059"/>
    </source>
</evidence>
<feature type="compositionally biased region" description="Basic residues" evidence="1">
    <location>
        <begin position="37"/>
        <end position="51"/>
    </location>
</feature>
<feature type="compositionally biased region" description="Polar residues" evidence="1">
    <location>
        <begin position="83"/>
        <end position="94"/>
    </location>
</feature>
<keyword evidence="4" id="KW-1185">Reference proteome</keyword>
<dbReference type="Pfam" id="PF07059">
    <property type="entry name" value="EDR2_C"/>
    <property type="match status" value="1"/>
</dbReference>
<evidence type="ECO:0000313" key="3">
    <source>
        <dbReference type="EMBL" id="KAJ9562369.1"/>
    </source>
</evidence>
<reference evidence="3" key="1">
    <citation type="submission" date="2023-03" db="EMBL/GenBank/DDBJ databases">
        <title>Chromosome-scale reference genome and RAD-based genetic map of yellow starthistle (Centaurea solstitialis) reveal putative structural variation and QTLs associated with invader traits.</title>
        <authorList>
            <person name="Reatini B."/>
            <person name="Cang F.A."/>
            <person name="Jiang Q."/>
            <person name="Mckibben M.T.W."/>
            <person name="Barker M.S."/>
            <person name="Rieseberg L.H."/>
            <person name="Dlugosch K.M."/>
        </authorList>
    </citation>
    <scope>NUCLEOTIDE SEQUENCE</scope>
    <source>
        <strain evidence="3">CAN-66</strain>
        <tissue evidence="3">Leaf</tissue>
    </source>
</reference>
<dbReference type="PANTHER" id="PTHR31558">
    <property type="entry name" value="CW14 PROTEIN"/>
    <property type="match status" value="1"/>
</dbReference>
<dbReference type="Proteomes" id="UP001172457">
    <property type="component" value="Chromosome 2"/>
</dbReference>
<proteinExistence type="predicted"/>
<accession>A0AA38WSM5</accession>
<dbReference type="PANTHER" id="PTHR31558:SF19">
    <property type="entry name" value="PROTEIN ENHANCED DISEASE RESISTANCE 2 C-TERMINAL DOMAIN-CONTAINING PROTEIN"/>
    <property type="match status" value="1"/>
</dbReference>
<gene>
    <name evidence="3" type="ORF">OSB04_007529</name>
</gene>
<protein>
    <recommendedName>
        <fullName evidence="2">Protein ENHANCED DISEASE RESISTANCE 2 C-terminal domain-containing protein</fullName>
    </recommendedName>
</protein>
<feature type="region of interest" description="Disordered" evidence="1">
    <location>
        <begin position="24"/>
        <end position="98"/>
    </location>
</feature>
<dbReference type="EMBL" id="JARYMX010000002">
    <property type="protein sequence ID" value="KAJ9562369.1"/>
    <property type="molecule type" value="Genomic_DNA"/>
</dbReference>